<proteinExistence type="predicted"/>
<dbReference type="InterPro" id="IPR036390">
    <property type="entry name" value="WH_DNA-bd_sf"/>
</dbReference>
<dbReference type="InterPro" id="IPR001845">
    <property type="entry name" value="HTH_ArsR_DNA-bd_dom"/>
</dbReference>
<sequence length="164" mass="18715">MSVLLEKKIRVDNILTVNTVCAKAIEDEVRAKILQLLYKKRLNAAQITKKLKKLGNKKALTTIRHHIEILKDAGLIEVIKIEESRGGVTKYYGTSTKLLAFTTPLDFEKKYLSAIQLTSSKLEKVLNLVLKKTSKSRKSNQAEYNDFLMMEIFNRAMTSLLEKN</sequence>
<dbReference type="SUPFAM" id="SSF46785">
    <property type="entry name" value="Winged helix' DNA-binding domain"/>
    <property type="match status" value="1"/>
</dbReference>
<dbReference type="Pfam" id="PF12840">
    <property type="entry name" value="HTH_20"/>
    <property type="match status" value="1"/>
</dbReference>
<dbReference type="GO" id="GO:0003700">
    <property type="term" value="F:DNA-binding transcription factor activity"/>
    <property type="evidence" value="ECO:0007669"/>
    <property type="project" value="InterPro"/>
</dbReference>
<dbReference type="SMART" id="SM00418">
    <property type="entry name" value="HTH_ARSR"/>
    <property type="match status" value="1"/>
</dbReference>
<feature type="domain" description="HTH arsR-type" evidence="1">
    <location>
        <begin position="20"/>
        <end position="107"/>
    </location>
</feature>
<organism evidence="2">
    <name type="scientific">uncultured marine thaumarchaeote KM3_69_H10</name>
    <dbReference type="NCBI Taxonomy" id="1456245"/>
    <lineage>
        <taxon>Archaea</taxon>
        <taxon>Nitrososphaerota</taxon>
        <taxon>environmental samples</taxon>
    </lineage>
</organism>
<dbReference type="AlphaFoldDB" id="A0A075HF87"/>
<accession>A0A075HF87</accession>
<protein>
    <submittedName>
        <fullName evidence="2">Transcriptional regulator ArsR family</fullName>
    </submittedName>
</protein>
<evidence type="ECO:0000259" key="1">
    <source>
        <dbReference type="SMART" id="SM00418"/>
    </source>
</evidence>
<dbReference type="InterPro" id="IPR011991">
    <property type="entry name" value="ArsR-like_HTH"/>
</dbReference>
<dbReference type="EMBL" id="KF901022">
    <property type="protein sequence ID" value="AIF15181.1"/>
    <property type="molecule type" value="Genomic_DNA"/>
</dbReference>
<reference evidence="2" key="1">
    <citation type="journal article" date="2014" name="Genome Biol. Evol.">
        <title>Pangenome evidence for extensive interdomain horizontal transfer affecting lineage core and shell genes in uncultured planktonic thaumarchaeota and euryarchaeota.</title>
        <authorList>
            <person name="Deschamps P."/>
            <person name="Zivanovic Y."/>
            <person name="Moreira D."/>
            <person name="Rodriguez-Valera F."/>
            <person name="Lopez-Garcia P."/>
        </authorList>
    </citation>
    <scope>NUCLEOTIDE SEQUENCE</scope>
</reference>
<dbReference type="InterPro" id="IPR036388">
    <property type="entry name" value="WH-like_DNA-bd_sf"/>
</dbReference>
<evidence type="ECO:0000313" key="2">
    <source>
        <dbReference type="EMBL" id="AIF15181.1"/>
    </source>
</evidence>
<dbReference type="CDD" id="cd00090">
    <property type="entry name" value="HTH_ARSR"/>
    <property type="match status" value="1"/>
</dbReference>
<dbReference type="Gene3D" id="1.10.10.10">
    <property type="entry name" value="Winged helix-like DNA-binding domain superfamily/Winged helix DNA-binding domain"/>
    <property type="match status" value="1"/>
</dbReference>
<name>A0A075HF87_9ARCH</name>
<dbReference type="PRINTS" id="PR00778">
    <property type="entry name" value="HTHARSR"/>
</dbReference>